<protein>
    <submittedName>
        <fullName evidence="2">Uncharacterized protein</fullName>
    </submittedName>
</protein>
<evidence type="ECO:0000313" key="2">
    <source>
        <dbReference type="EMBL" id="PLW22234.1"/>
    </source>
</evidence>
<comment type="caution">
    <text evidence="2">The sequence shown here is derived from an EMBL/GenBank/DDBJ whole genome shotgun (WGS) entry which is preliminary data.</text>
</comment>
<evidence type="ECO:0000256" key="1">
    <source>
        <dbReference type="SAM" id="Phobius"/>
    </source>
</evidence>
<name>A0A2N5T9P3_9BASI</name>
<evidence type="ECO:0000313" key="4">
    <source>
        <dbReference type="Proteomes" id="UP000235392"/>
    </source>
</evidence>
<gene>
    <name evidence="3" type="ORF">PCASD_08775</name>
    <name evidence="2" type="ORF">PCASD_17243</name>
</gene>
<proteinExistence type="predicted"/>
<sequence>MLAESSWQAGVYLLTESSWQAGAYLLTESRRQAGAYPITKSSCLGTRTCSRKNQRLLNHPVALLPALILGILTALSSLLPHWARPTSSLKAVGWARLSSSPKHPSNREPPVILSRDHVYLLYNYLSHTWSLQMSPEHYPLLQLTHNALLVWSMAVQLSAAPLQPQAASLPELGLRVSLSAVQLCYWSGDCC</sequence>
<organism evidence="2 4">
    <name type="scientific">Puccinia coronata f. sp. avenae</name>
    <dbReference type="NCBI Taxonomy" id="200324"/>
    <lineage>
        <taxon>Eukaryota</taxon>
        <taxon>Fungi</taxon>
        <taxon>Dikarya</taxon>
        <taxon>Basidiomycota</taxon>
        <taxon>Pucciniomycotina</taxon>
        <taxon>Pucciniomycetes</taxon>
        <taxon>Pucciniales</taxon>
        <taxon>Pucciniaceae</taxon>
        <taxon>Puccinia</taxon>
    </lineage>
</organism>
<feature type="transmembrane region" description="Helical" evidence="1">
    <location>
        <begin position="61"/>
        <end position="83"/>
    </location>
</feature>
<dbReference type="EMBL" id="PGCI01000671">
    <property type="protein sequence ID" value="PLW22234.1"/>
    <property type="molecule type" value="Genomic_DNA"/>
</dbReference>
<dbReference type="EMBL" id="PGCI01000113">
    <property type="protein sequence ID" value="PLW39628.1"/>
    <property type="molecule type" value="Genomic_DNA"/>
</dbReference>
<dbReference type="Proteomes" id="UP000235392">
    <property type="component" value="Unassembled WGS sequence"/>
</dbReference>
<dbReference type="AlphaFoldDB" id="A0A2N5T9P3"/>
<reference evidence="2 4" key="1">
    <citation type="submission" date="2017-11" db="EMBL/GenBank/DDBJ databases">
        <title>De novo assembly and phasing of dikaryotic genomes from two isolates of Puccinia coronata f. sp. avenae, the causal agent of oat crown rust.</title>
        <authorList>
            <person name="Miller M.E."/>
            <person name="Zhang Y."/>
            <person name="Omidvar V."/>
            <person name="Sperschneider J."/>
            <person name="Schwessinger B."/>
            <person name="Raley C."/>
            <person name="Palmer J.M."/>
            <person name="Garnica D."/>
            <person name="Upadhyaya N."/>
            <person name="Rathjen J."/>
            <person name="Taylor J.M."/>
            <person name="Park R.F."/>
            <person name="Dodds P.N."/>
            <person name="Hirsch C.D."/>
            <person name="Kianian S.F."/>
            <person name="Figueroa M."/>
        </authorList>
    </citation>
    <scope>NUCLEOTIDE SEQUENCE [LARGE SCALE GENOMIC DNA]</scope>
    <source>
        <strain evidence="2">12SD80</strain>
    </source>
</reference>
<evidence type="ECO:0000313" key="3">
    <source>
        <dbReference type="EMBL" id="PLW39628.1"/>
    </source>
</evidence>
<keyword evidence="1" id="KW-0812">Transmembrane</keyword>
<keyword evidence="1" id="KW-1133">Transmembrane helix</keyword>
<keyword evidence="1" id="KW-0472">Membrane</keyword>
<accession>A0A2N5T9P3</accession>